<evidence type="ECO:0000313" key="14">
    <source>
        <dbReference type="Proteomes" id="UP000440367"/>
    </source>
</evidence>
<evidence type="ECO:0000313" key="20">
    <source>
        <dbReference type="Proteomes" id="UP000488956"/>
    </source>
</evidence>
<keyword evidence="12" id="KW-1185">Reference proteome</keyword>
<evidence type="ECO:0000313" key="18">
    <source>
        <dbReference type="Proteomes" id="UP000476176"/>
    </source>
</evidence>
<name>A0A6A3IFX0_9STRA</name>
<protein>
    <submittedName>
        <fullName evidence="2">Uncharacterized protein</fullName>
    </submittedName>
</protein>
<dbReference type="Proteomes" id="UP000440367">
    <property type="component" value="Unassembled WGS sequence"/>
</dbReference>
<evidence type="ECO:0000313" key="8">
    <source>
        <dbReference type="EMBL" id="KAE9229416.1"/>
    </source>
</evidence>
<dbReference type="Proteomes" id="UP000476176">
    <property type="component" value="Unassembled WGS sequence"/>
</dbReference>
<evidence type="ECO:0000313" key="3">
    <source>
        <dbReference type="EMBL" id="KAE9077735.1"/>
    </source>
</evidence>
<evidence type="ECO:0000313" key="19">
    <source>
        <dbReference type="Proteomes" id="UP000486351"/>
    </source>
</evidence>
<dbReference type="EMBL" id="QXFY01000590">
    <property type="protein sequence ID" value="KAE9340232.1"/>
    <property type="molecule type" value="Genomic_DNA"/>
</dbReference>
<organism evidence="2 17">
    <name type="scientific">Phytophthora fragariae</name>
    <dbReference type="NCBI Taxonomy" id="53985"/>
    <lineage>
        <taxon>Eukaryota</taxon>
        <taxon>Sar</taxon>
        <taxon>Stramenopiles</taxon>
        <taxon>Oomycota</taxon>
        <taxon>Peronosporomycetes</taxon>
        <taxon>Peronosporales</taxon>
        <taxon>Peronosporaceae</taxon>
        <taxon>Phytophthora</taxon>
    </lineage>
</organism>
<evidence type="ECO:0000313" key="4">
    <source>
        <dbReference type="EMBL" id="KAE9109728.1"/>
    </source>
</evidence>
<reference evidence="17 18" key="1">
    <citation type="submission" date="2018-09" db="EMBL/GenBank/DDBJ databases">
        <title>Genomic investigation of the strawberry pathogen Phytophthora fragariae indicates pathogenicity is determined by transcriptional variation in three key races.</title>
        <authorList>
            <person name="Adams T.M."/>
            <person name="Armitage A.D."/>
            <person name="Sobczyk M.K."/>
            <person name="Bates H.J."/>
            <person name="Dunwell J.M."/>
            <person name="Nellist C.F."/>
            <person name="Harrison R.J."/>
        </authorList>
    </citation>
    <scope>NUCLEOTIDE SEQUENCE [LARGE SCALE GENOMIC DNA]</scope>
    <source>
        <strain evidence="9 13">A4</strain>
        <strain evidence="8 14">BC-1</strain>
        <strain evidence="7 18">BC-23</strain>
        <strain evidence="6 12">NOV-27</strain>
        <strain evidence="5 15">NOV-5</strain>
        <strain evidence="3 16">NOV-71</strain>
        <strain evidence="10 19">NOV-77</strain>
        <strain evidence="1 11">NOV-9</strain>
        <strain evidence="4 20">ONT-3</strain>
        <strain evidence="2 17">SCRP245</strain>
    </source>
</reference>
<evidence type="ECO:0000313" key="13">
    <source>
        <dbReference type="Proteomes" id="UP000437068"/>
    </source>
</evidence>
<gene>
    <name evidence="9" type="ORF">PF001_g11388</name>
    <name evidence="8" type="ORF">PF002_g13315</name>
    <name evidence="7" type="ORF">PF004_g10950</name>
    <name evidence="6" type="ORF">PF005_g24097</name>
    <name evidence="5" type="ORF">PF006_g11211</name>
    <name evidence="3" type="ORF">PF007_g24131</name>
    <name evidence="10" type="ORF">PF008_g11205</name>
    <name evidence="1" type="ORF">PF009_g24916</name>
    <name evidence="4" type="ORF">PF010_g11436</name>
    <name evidence="2" type="ORF">PF011_g22863</name>
</gene>
<evidence type="ECO:0000313" key="9">
    <source>
        <dbReference type="EMBL" id="KAE9307931.1"/>
    </source>
</evidence>
<dbReference type="Proteomes" id="UP000437068">
    <property type="component" value="Unassembled WGS sequence"/>
</dbReference>
<evidence type="ECO:0000313" key="7">
    <source>
        <dbReference type="EMBL" id="KAE9228870.1"/>
    </source>
</evidence>
<evidence type="ECO:0000313" key="15">
    <source>
        <dbReference type="Proteomes" id="UP000440732"/>
    </source>
</evidence>
<dbReference type="Proteomes" id="UP000429523">
    <property type="component" value="Unassembled WGS sequence"/>
</dbReference>
<evidence type="ECO:0000313" key="6">
    <source>
        <dbReference type="EMBL" id="KAE9178385.1"/>
    </source>
</evidence>
<dbReference type="OrthoDB" id="10273017at2759"/>
<dbReference type="Proteomes" id="UP000440732">
    <property type="component" value="Unassembled WGS sequence"/>
</dbReference>
<dbReference type="Proteomes" id="UP000460718">
    <property type="component" value="Unassembled WGS sequence"/>
</dbReference>
<evidence type="ECO:0000313" key="17">
    <source>
        <dbReference type="Proteomes" id="UP000460718"/>
    </source>
</evidence>
<evidence type="ECO:0000313" key="2">
    <source>
        <dbReference type="EMBL" id="KAE8979405.1"/>
    </source>
</evidence>
<dbReference type="Proteomes" id="UP000433483">
    <property type="component" value="Unassembled WGS sequence"/>
</dbReference>
<dbReference type="AlphaFoldDB" id="A0A6A3IFX0"/>
<dbReference type="EMBL" id="QXFX01000606">
    <property type="protein sequence ID" value="KAE9109728.1"/>
    <property type="molecule type" value="Genomic_DNA"/>
</dbReference>
<dbReference type="EMBL" id="QXGF01002399">
    <property type="protein sequence ID" value="KAE8924860.1"/>
    <property type="molecule type" value="Genomic_DNA"/>
</dbReference>
<evidence type="ECO:0000313" key="12">
    <source>
        <dbReference type="Proteomes" id="UP000433483"/>
    </source>
</evidence>
<evidence type="ECO:0000313" key="16">
    <source>
        <dbReference type="Proteomes" id="UP000441208"/>
    </source>
</evidence>
<evidence type="ECO:0000313" key="11">
    <source>
        <dbReference type="Proteomes" id="UP000429523"/>
    </source>
</evidence>
<dbReference type="EMBL" id="QXFW01002353">
    <property type="protein sequence ID" value="KAE8979405.1"/>
    <property type="molecule type" value="Genomic_DNA"/>
</dbReference>
<dbReference type="EMBL" id="QXGB01002397">
    <property type="protein sequence ID" value="KAE9178385.1"/>
    <property type="molecule type" value="Genomic_DNA"/>
</dbReference>
<dbReference type="Proteomes" id="UP000486351">
    <property type="component" value="Unassembled WGS sequence"/>
</dbReference>
<dbReference type="EMBL" id="QXGC01000582">
    <property type="protein sequence ID" value="KAE9228870.1"/>
    <property type="molecule type" value="Genomic_DNA"/>
</dbReference>
<dbReference type="EMBL" id="QXGD01000668">
    <property type="protein sequence ID" value="KAE9229416.1"/>
    <property type="molecule type" value="Genomic_DNA"/>
</dbReference>
<dbReference type="Proteomes" id="UP000441208">
    <property type="component" value="Unassembled WGS sequence"/>
</dbReference>
<comment type="caution">
    <text evidence="2">The sequence shown here is derived from an EMBL/GenBank/DDBJ whole genome shotgun (WGS) entry which is preliminary data.</text>
</comment>
<dbReference type="EMBL" id="QXFZ01002377">
    <property type="protein sequence ID" value="KAE9077735.1"/>
    <property type="molecule type" value="Genomic_DNA"/>
</dbReference>
<dbReference type="EMBL" id="QXGE01000603">
    <property type="protein sequence ID" value="KAE9307931.1"/>
    <property type="molecule type" value="Genomic_DNA"/>
</dbReference>
<dbReference type="Proteomes" id="UP000488956">
    <property type="component" value="Unassembled WGS sequence"/>
</dbReference>
<dbReference type="EMBL" id="QXGA01000591">
    <property type="protein sequence ID" value="KAE9143789.1"/>
    <property type="molecule type" value="Genomic_DNA"/>
</dbReference>
<evidence type="ECO:0000313" key="10">
    <source>
        <dbReference type="EMBL" id="KAE9340232.1"/>
    </source>
</evidence>
<accession>A0A6A3IFX0</accession>
<evidence type="ECO:0000313" key="5">
    <source>
        <dbReference type="EMBL" id="KAE9143789.1"/>
    </source>
</evidence>
<proteinExistence type="predicted"/>
<sequence>MLGRRTHRAMALIFGTVSTLLNTTTKSPNFRLANWLFKLSVCSEFKAVSHTGALNVLM</sequence>
<evidence type="ECO:0000313" key="1">
    <source>
        <dbReference type="EMBL" id="KAE8924860.1"/>
    </source>
</evidence>